<dbReference type="Proteomes" id="UP001241988">
    <property type="component" value="Unassembled WGS sequence"/>
</dbReference>
<feature type="transmembrane region" description="Helical" evidence="7">
    <location>
        <begin position="50"/>
        <end position="70"/>
    </location>
</feature>
<keyword evidence="4 7" id="KW-0812">Transmembrane</keyword>
<feature type="transmembrane region" description="Helical" evidence="7">
    <location>
        <begin position="318"/>
        <end position="337"/>
    </location>
</feature>
<sequence>MFNWMDQFFGLQENGTTVKREITAGLVGFFTVVYIIAVNSLILSEAGMPLEAAIVATIAASVFGCLIMGFWGNAPILLVPGMGINALFSYTMVQSMGLSWQEALAVVFVSGVIFVAVAFTRFAKILSAAVPHSLKEAITVGLGLFLMLIGLEKGGIVERGTSSILALGSLAEAQVLATVLTFLIAIVLFIRNVPGNFLITIVVGTVIASFFGLIDFGSMNESSINATEAFAVFGALSFGNILSMTFWVAVFSLTMVLVFENIGLVHGQVAFIERPEKFGRAFQATSVSAMTSGVFGTSPTVATVESAAGMTAGGRTGLTTITAGLLFLVASFFIPVIKLIPDSAIAPILIIIGGLMLQNIKNLDMKDMTESFPALLIVALIPFTYSIADGIAIGFILYPILKIATGRSREVSPILYVIAGLFLANFVFHYLG</sequence>
<evidence type="ECO:0000313" key="8">
    <source>
        <dbReference type="EMBL" id="MDQ0427917.1"/>
    </source>
</evidence>
<feature type="transmembrane region" description="Helical" evidence="7">
    <location>
        <begin position="105"/>
        <end position="122"/>
    </location>
</feature>
<comment type="subcellular location">
    <subcellularLocation>
        <location evidence="1">Membrane</location>
        <topology evidence="1">Multi-pass membrane protein</topology>
    </subcellularLocation>
</comment>
<evidence type="ECO:0000256" key="4">
    <source>
        <dbReference type="ARBA" id="ARBA00022692"/>
    </source>
</evidence>
<dbReference type="RefSeq" id="WP_308786155.1">
    <property type="nucleotide sequence ID" value="NZ_JAUSWB010000002.1"/>
</dbReference>
<proteinExistence type="inferred from homology"/>
<evidence type="ECO:0000256" key="5">
    <source>
        <dbReference type="ARBA" id="ARBA00022989"/>
    </source>
</evidence>
<evidence type="ECO:0000256" key="6">
    <source>
        <dbReference type="ARBA" id="ARBA00023136"/>
    </source>
</evidence>
<feature type="transmembrane region" description="Helical" evidence="7">
    <location>
        <begin position="134"/>
        <end position="151"/>
    </location>
</feature>
<feature type="transmembrane region" description="Helical" evidence="7">
    <location>
        <begin position="196"/>
        <end position="217"/>
    </location>
</feature>
<feature type="transmembrane region" description="Helical" evidence="7">
    <location>
        <begin position="372"/>
        <end position="401"/>
    </location>
</feature>
<keyword evidence="9" id="KW-1185">Reference proteome</keyword>
<evidence type="ECO:0000256" key="2">
    <source>
        <dbReference type="ARBA" id="ARBA00005697"/>
    </source>
</evidence>
<dbReference type="PANTHER" id="PTHR43337:SF2">
    <property type="entry name" value="XANTHINE_URACIL PERMEASE"/>
    <property type="match status" value="1"/>
</dbReference>
<keyword evidence="5 7" id="KW-1133">Transmembrane helix</keyword>
<feature type="transmembrane region" description="Helical" evidence="7">
    <location>
        <begin position="22"/>
        <end position="43"/>
    </location>
</feature>
<evidence type="ECO:0000256" key="3">
    <source>
        <dbReference type="ARBA" id="ARBA00022448"/>
    </source>
</evidence>
<dbReference type="PANTHER" id="PTHR43337">
    <property type="entry name" value="XANTHINE/URACIL PERMEASE C887.17-RELATED"/>
    <property type="match status" value="1"/>
</dbReference>
<organism evidence="8 9">
    <name type="scientific">Planomicrobium stackebrandtii</name>
    <dbReference type="NCBI Taxonomy" id="253160"/>
    <lineage>
        <taxon>Bacteria</taxon>
        <taxon>Bacillati</taxon>
        <taxon>Bacillota</taxon>
        <taxon>Bacilli</taxon>
        <taxon>Bacillales</taxon>
        <taxon>Caryophanaceae</taxon>
        <taxon>Planomicrobium</taxon>
    </lineage>
</organism>
<feature type="transmembrane region" description="Helical" evidence="7">
    <location>
        <begin position="344"/>
        <end position="360"/>
    </location>
</feature>
<protein>
    <submittedName>
        <fullName evidence="8">AGZA family xanthine/uracil permease-like MFS transporter</fullName>
    </submittedName>
</protein>
<feature type="transmembrane region" description="Helical" evidence="7">
    <location>
        <begin position="76"/>
        <end position="93"/>
    </location>
</feature>
<name>A0ABU0GRC8_9BACL</name>
<evidence type="ECO:0000256" key="7">
    <source>
        <dbReference type="SAM" id="Phobius"/>
    </source>
</evidence>
<accession>A0ABU0GRC8</accession>
<evidence type="ECO:0000313" key="9">
    <source>
        <dbReference type="Proteomes" id="UP001241988"/>
    </source>
</evidence>
<dbReference type="EMBL" id="JAUSWB010000002">
    <property type="protein sequence ID" value="MDQ0427917.1"/>
    <property type="molecule type" value="Genomic_DNA"/>
</dbReference>
<dbReference type="InterPro" id="IPR045018">
    <property type="entry name" value="Azg-like"/>
</dbReference>
<reference evidence="8 9" key="1">
    <citation type="submission" date="2023-07" db="EMBL/GenBank/DDBJ databases">
        <title>Genomic Encyclopedia of Type Strains, Phase IV (KMG-IV): sequencing the most valuable type-strain genomes for metagenomic binning, comparative biology and taxonomic classification.</title>
        <authorList>
            <person name="Goeker M."/>
        </authorList>
    </citation>
    <scope>NUCLEOTIDE SEQUENCE [LARGE SCALE GENOMIC DNA]</scope>
    <source>
        <strain evidence="8 9">DSM 16419</strain>
    </source>
</reference>
<feature type="transmembrane region" description="Helical" evidence="7">
    <location>
        <begin position="229"/>
        <end position="259"/>
    </location>
</feature>
<comment type="caution">
    <text evidence="8">The sequence shown here is derived from an EMBL/GenBank/DDBJ whole genome shotgun (WGS) entry which is preliminary data.</text>
</comment>
<keyword evidence="6 7" id="KW-0472">Membrane</keyword>
<feature type="transmembrane region" description="Helical" evidence="7">
    <location>
        <begin position="163"/>
        <end position="190"/>
    </location>
</feature>
<dbReference type="Pfam" id="PF00860">
    <property type="entry name" value="Xan_ur_permease"/>
    <property type="match status" value="1"/>
</dbReference>
<feature type="transmembrane region" description="Helical" evidence="7">
    <location>
        <begin position="413"/>
        <end position="431"/>
    </location>
</feature>
<comment type="similarity">
    <text evidence="2">Belongs to the nucleobase:cation symporter-2 (NCS2) (TC 2.A.40) family. Azg-like subfamily.</text>
</comment>
<evidence type="ECO:0000256" key="1">
    <source>
        <dbReference type="ARBA" id="ARBA00004141"/>
    </source>
</evidence>
<keyword evidence="3" id="KW-0813">Transport</keyword>
<gene>
    <name evidence="8" type="ORF">QOZ98_000743</name>
</gene>
<dbReference type="InterPro" id="IPR006043">
    <property type="entry name" value="NCS2"/>
</dbReference>